<keyword evidence="3" id="KW-0547">Nucleotide-binding</keyword>
<dbReference type="SUPFAM" id="SSF52540">
    <property type="entry name" value="P-loop containing nucleoside triphosphate hydrolases"/>
    <property type="match status" value="1"/>
</dbReference>
<keyword evidence="4 10" id="KW-0067">ATP-binding</keyword>
<keyword evidence="2 7" id="KW-0812">Transmembrane</keyword>
<evidence type="ECO:0000256" key="1">
    <source>
        <dbReference type="ARBA" id="ARBA00004651"/>
    </source>
</evidence>
<evidence type="ECO:0000259" key="8">
    <source>
        <dbReference type="PROSITE" id="PS50893"/>
    </source>
</evidence>
<feature type="transmembrane region" description="Helical" evidence="7">
    <location>
        <begin position="277"/>
        <end position="295"/>
    </location>
</feature>
<dbReference type="InterPro" id="IPR003439">
    <property type="entry name" value="ABC_transporter-like_ATP-bd"/>
</dbReference>
<dbReference type="PANTHER" id="PTHR43394:SF1">
    <property type="entry name" value="ATP-BINDING CASSETTE SUB-FAMILY B MEMBER 10, MITOCHONDRIAL"/>
    <property type="match status" value="1"/>
</dbReference>
<dbReference type="CDD" id="cd18548">
    <property type="entry name" value="ABC_6TM_Tm287_like"/>
    <property type="match status" value="1"/>
</dbReference>
<keyword evidence="11" id="KW-1185">Reference proteome</keyword>
<feature type="transmembrane region" description="Helical" evidence="7">
    <location>
        <begin position="155"/>
        <end position="173"/>
    </location>
</feature>
<dbReference type="Pfam" id="PF00005">
    <property type="entry name" value="ABC_tran"/>
    <property type="match status" value="1"/>
</dbReference>
<dbReference type="SUPFAM" id="SSF90123">
    <property type="entry name" value="ABC transporter transmembrane region"/>
    <property type="match status" value="1"/>
</dbReference>
<sequence length="574" mass="64486">MKLFSFLKPYRFPIVIALILMFVELVVELMHPFFLAKIIDEGIMKEDINVIIYWGSIMVAMSLLAFISGIINSFYAAHVSQSTGFDIRSGLYKKIQMFSYEQLQCFQTSSLITRVTNDVTQIQNTIFMSLRIMLRAPLLIIGGTVMALLVNVRLALILVITIPLLIFFLIWMMRKGATLFSKVQEKLDGVNHVMRENLVAMRLVKVFVRHDFEKKRFNQSNEQLMEKTVSALRLMEVAMPVLLLLMNLAIMAILWFGSFSVNTGGTQIGEVVAIINYATRITSALTVFSMIIIVFSRARASAERISDVLESDSEEEVEQKPTTTLITDGSVSFHHVSFHYPTMNTYAVKDLTFHIQAGETLAILGATGSGKSTLFQLIPKLYEASEGQVYIDGKSLKDFSTFELRSNIGYVPQEVFLFSGTIKENIQWGNEHATMDEVVEAAKHAQIHDVIKSLPNQYDTKIGQKGVNLSGGQKQRLSIARALVRKPKILLLDDSTSALDVKTESLFIKALGEYQCTTLVITQKLSTAKHADKIILMDDGRIVGEGNHETLLQESSLFQAINQSQLRREVLQDV</sequence>
<proteinExistence type="predicted"/>
<dbReference type="PROSITE" id="PS00211">
    <property type="entry name" value="ABC_TRANSPORTER_1"/>
    <property type="match status" value="1"/>
</dbReference>
<feature type="transmembrane region" description="Helical" evidence="7">
    <location>
        <begin position="51"/>
        <end position="75"/>
    </location>
</feature>
<dbReference type="PANTHER" id="PTHR43394">
    <property type="entry name" value="ATP-DEPENDENT PERMEASE MDL1, MITOCHONDRIAL"/>
    <property type="match status" value="1"/>
</dbReference>
<feature type="domain" description="ABC transmembrane type-1" evidence="9">
    <location>
        <begin position="15"/>
        <end position="297"/>
    </location>
</feature>
<evidence type="ECO:0000256" key="5">
    <source>
        <dbReference type="ARBA" id="ARBA00022989"/>
    </source>
</evidence>
<organism evidence="10 11">
    <name type="scientific">Halalkalibacter alkalisediminis</name>
    <dbReference type="NCBI Taxonomy" id="935616"/>
    <lineage>
        <taxon>Bacteria</taxon>
        <taxon>Bacillati</taxon>
        <taxon>Bacillota</taxon>
        <taxon>Bacilli</taxon>
        <taxon>Bacillales</taxon>
        <taxon>Bacillaceae</taxon>
        <taxon>Halalkalibacter</taxon>
    </lineage>
</organism>
<dbReference type="InterPro" id="IPR039421">
    <property type="entry name" value="Type_1_exporter"/>
</dbReference>
<dbReference type="PROSITE" id="PS50893">
    <property type="entry name" value="ABC_TRANSPORTER_2"/>
    <property type="match status" value="1"/>
</dbReference>
<dbReference type="SMART" id="SM00382">
    <property type="entry name" value="AAA"/>
    <property type="match status" value="1"/>
</dbReference>
<protein>
    <submittedName>
        <fullName evidence="10">ABC transporter ATP-binding protein</fullName>
    </submittedName>
</protein>
<dbReference type="Proteomes" id="UP001589833">
    <property type="component" value="Unassembled WGS sequence"/>
</dbReference>
<dbReference type="InterPro" id="IPR036640">
    <property type="entry name" value="ABC1_TM_sf"/>
</dbReference>
<evidence type="ECO:0000256" key="4">
    <source>
        <dbReference type="ARBA" id="ARBA00022840"/>
    </source>
</evidence>
<feature type="transmembrane region" description="Helical" evidence="7">
    <location>
        <begin position="132"/>
        <end position="149"/>
    </location>
</feature>
<dbReference type="PROSITE" id="PS50929">
    <property type="entry name" value="ABC_TM1F"/>
    <property type="match status" value="1"/>
</dbReference>
<evidence type="ECO:0000313" key="10">
    <source>
        <dbReference type="EMBL" id="MFC0557436.1"/>
    </source>
</evidence>
<dbReference type="RefSeq" id="WP_273846007.1">
    <property type="nucleotide sequence ID" value="NZ_JAQQWT010000015.1"/>
</dbReference>
<dbReference type="Gene3D" id="3.40.50.300">
    <property type="entry name" value="P-loop containing nucleotide triphosphate hydrolases"/>
    <property type="match status" value="1"/>
</dbReference>
<comment type="caution">
    <text evidence="10">The sequence shown here is derived from an EMBL/GenBank/DDBJ whole genome shotgun (WGS) entry which is preliminary data.</text>
</comment>
<evidence type="ECO:0000256" key="3">
    <source>
        <dbReference type="ARBA" id="ARBA00022741"/>
    </source>
</evidence>
<evidence type="ECO:0000259" key="9">
    <source>
        <dbReference type="PROSITE" id="PS50929"/>
    </source>
</evidence>
<dbReference type="Pfam" id="PF00664">
    <property type="entry name" value="ABC_membrane"/>
    <property type="match status" value="1"/>
</dbReference>
<keyword evidence="6 7" id="KW-0472">Membrane</keyword>
<dbReference type="GO" id="GO:0005524">
    <property type="term" value="F:ATP binding"/>
    <property type="evidence" value="ECO:0007669"/>
    <property type="project" value="UniProtKB-KW"/>
</dbReference>
<dbReference type="Gene3D" id="1.20.1560.10">
    <property type="entry name" value="ABC transporter type 1, transmembrane domain"/>
    <property type="match status" value="1"/>
</dbReference>
<dbReference type="InterPro" id="IPR003593">
    <property type="entry name" value="AAA+_ATPase"/>
</dbReference>
<feature type="transmembrane region" description="Helical" evidence="7">
    <location>
        <begin position="237"/>
        <end position="257"/>
    </location>
</feature>
<accession>A0ABV6N9Y5</accession>
<evidence type="ECO:0000256" key="2">
    <source>
        <dbReference type="ARBA" id="ARBA00022692"/>
    </source>
</evidence>
<keyword evidence="5 7" id="KW-1133">Transmembrane helix</keyword>
<feature type="transmembrane region" description="Helical" evidence="7">
    <location>
        <begin position="12"/>
        <end position="31"/>
    </location>
</feature>
<dbReference type="InterPro" id="IPR027417">
    <property type="entry name" value="P-loop_NTPase"/>
</dbReference>
<dbReference type="InterPro" id="IPR017871">
    <property type="entry name" value="ABC_transporter-like_CS"/>
</dbReference>
<evidence type="ECO:0000256" key="7">
    <source>
        <dbReference type="SAM" id="Phobius"/>
    </source>
</evidence>
<gene>
    <name evidence="10" type="ORF">ACFFH4_00015</name>
</gene>
<reference evidence="10 11" key="1">
    <citation type="submission" date="2024-09" db="EMBL/GenBank/DDBJ databases">
        <authorList>
            <person name="Sun Q."/>
            <person name="Mori K."/>
        </authorList>
    </citation>
    <scope>NUCLEOTIDE SEQUENCE [LARGE SCALE GENOMIC DNA]</scope>
    <source>
        <strain evidence="10 11">NCAIM B.02301</strain>
    </source>
</reference>
<evidence type="ECO:0000313" key="11">
    <source>
        <dbReference type="Proteomes" id="UP001589833"/>
    </source>
</evidence>
<dbReference type="EMBL" id="JBHLTR010000001">
    <property type="protein sequence ID" value="MFC0557436.1"/>
    <property type="molecule type" value="Genomic_DNA"/>
</dbReference>
<feature type="domain" description="ABC transporter" evidence="8">
    <location>
        <begin position="331"/>
        <end position="564"/>
    </location>
</feature>
<name>A0ABV6N9Y5_9BACI</name>
<evidence type="ECO:0000256" key="6">
    <source>
        <dbReference type="ARBA" id="ARBA00023136"/>
    </source>
</evidence>
<comment type="subcellular location">
    <subcellularLocation>
        <location evidence="1">Cell membrane</location>
        <topology evidence="1">Multi-pass membrane protein</topology>
    </subcellularLocation>
</comment>
<dbReference type="InterPro" id="IPR011527">
    <property type="entry name" value="ABC1_TM_dom"/>
</dbReference>